<feature type="transmembrane region" description="Helical" evidence="1">
    <location>
        <begin position="133"/>
        <end position="155"/>
    </location>
</feature>
<feature type="transmembrane region" description="Helical" evidence="1">
    <location>
        <begin position="161"/>
        <end position="179"/>
    </location>
</feature>
<feature type="transmembrane region" description="Helical" evidence="1">
    <location>
        <begin position="78"/>
        <end position="95"/>
    </location>
</feature>
<dbReference type="Proteomes" id="UP000305887">
    <property type="component" value="Unassembled WGS sequence"/>
</dbReference>
<feature type="transmembrane region" description="Helical" evidence="1">
    <location>
        <begin position="43"/>
        <end position="66"/>
    </location>
</feature>
<sequence length="233" mass="24632">MRPLPLLVLIVTLAFAAMGYLVPFDGYDSGQVPIPQVDPPIQPAGWAFSIWGLIYAWLAVSGIYGLWRRADDPDWDRVRSPLLASLMLGTGWLFIASTSAVWATVVIFLMAGAAVSALLGAPARDRWLLQAPVALYAGWLTAASFVSLGSTMAGWGVLTGPLGWAFIGLPLALVTAMAVQADRPRAPEYGIAVAWALFGIAVKNGMERPGVTLLAVAGIASVLTVAWAGRRTA</sequence>
<evidence type="ECO:0008006" key="4">
    <source>
        <dbReference type="Google" id="ProtNLM"/>
    </source>
</evidence>
<proteinExistence type="predicted"/>
<keyword evidence="1" id="KW-0812">Transmembrane</keyword>
<comment type="caution">
    <text evidence="2">The sequence shown here is derived from an EMBL/GenBank/DDBJ whole genome shotgun (WGS) entry which is preliminary data.</text>
</comment>
<name>A0A5C4N3H4_9RHOB</name>
<dbReference type="PANTHER" id="PTHR33802">
    <property type="entry name" value="SI:CH211-161H7.5-RELATED"/>
    <property type="match status" value="1"/>
</dbReference>
<dbReference type="EMBL" id="VDFU01000001">
    <property type="protein sequence ID" value="TNC52846.1"/>
    <property type="molecule type" value="Genomic_DNA"/>
</dbReference>
<evidence type="ECO:0000313" key="3">
    <source>
        <dbReference type="Proteomes" id="UP000305887"/>
    </source>
</evidence>
<reference evidence="2 3" key="1">
    <citation type="submission" date="2019-06" db="EMBL/GenBank/DDBJ databases">
        <title>YIM 131921 draft genome.</title>
        <authorList>
            <person name="Jiang L."/>
        </authorList>
    </citation>
    <scope>NUCLEOTIDE SEQUENCE [LARGE SCALE GENOMIC DNA]</scope>
    <source>
        <strain evidence="2 3">YIM 131921</strain>
    </source>
</reference>
<evidence type="ECO:0000256" key="1">
    <source>
        <dbReference type="SAM" id="Phobius"/>
    </source>
</evidence>
<dbReference type="PANTHER" id="PTHR33802:SF1">
    <property type="entry name" value="XK-RELATED PROTEIN"/>
    <property type="match status" value="1"/>
</dbReference>
<gene>
    <name evidence="2" type="ORF">FHG66_00690</name>
</gene>
<keyword evidence="1" id="KW-0472">Membrane</keyword>
<organism evidence="2 3">
    <name type="scientific">Rubellimicrobium rubrum</name>
    <dbReference type="NCBI Taxonomy" id="2585369"/>
    <lineage>
        <taxon>Bacteria</taxon>
        <taxon>Pseudomonadati</taxon>
        <taxon>Pseudomonadota</taxon>
        <taxon>Alphaproteobacteria</taxon>
        <taxon>Rhodobacterales</taxon>
        <taxon>Roseobacteraceae</taxon>
        <taxon>Rubellimicrobium</taxon>
    </lineage>
</organism>
<dbReference type="AlphaFoldDB" id="A0A5C4N3H4"/>
<feature type="transmembrane region" description="Helical" evidence="1">
    <location>
        <begin position="101"/>
        <end position="121"/>
    </location>
</feature>
<feature type="transmembrane region" description="Helical" evidence="1">
    <location>
        <begin position="211"/>
        <end position="229"/>
    </location>
</feature>
<keyword evidence="3" id="KW-1185">Reference proteome</keyword>
<dbReference type="OrthoDB" id="5189031at2"/>
<feature type="transmembrane region" description="Helical" evidence="1">
    <location>
        <begin position="186"/>
        <end position="205"/>
    </location>
</feature>
<accession>A0A5C4N3H4</accession>
<protein>
    <recommendedName>
        <fullName evidence="4">Tryptophan-rich sensory protein</fullName>
    </recommendedName>
</protein>
<keyword evidence="1" id="KW-1133">Transmembrane helix</keyword>
<dbReference type="RefSeq" id="WP_139074652.1">
    <property type="nucleotide sequence ID" value="NZ_VDFU01000001.1"/>
</dbReference>
<evidence type="ECO:0000313" key="2">
    <source>
        <dbReference type="EMBL" id="TNC52846.1"/>
    </source>
</evidence>